<dbReference type="Pfam" id="PF00908">
    <property type="entry name" value="dTDP_sugar_isom"/>
    <property type="match status" value="1"/>
</dbReference>
<dbReference type="EMBL" id="LAZR01018417">
    <property type="protein sequence ID" value="KKL96498.1"/>
    <property type="molecule type" value="Genomic_DNA"/>
</dbReference>
<protein>
    <recommendedName>
        <fullName evidence="2">dTDP-4-dehydrorhamnose 3,5-epimerase</fullName>
    </recommendedName>
</protein>
<dbReference type="AlphaFoldDB" id="A0A0F9GCK6"/>
<evidence type="ECO:0008006" key="2">
    <source>
        <dbReference type="Google" id="ProtNLM"/>
    </source>
</evidence>
<reference evidence="1" key="1">
    <citation type="journal article" date="2015" name="Nature">
        <title>Complex archaea that bridge the gap between prokaryotes and eukaryotes.</title>
        <authorList>
            <person name="Spang A."/>
            <person name="Saw J.H."/>
            <person name="Jorgensen S.L."/>
            <person name="Zaremba-Niedzwiedzka K."/>
            <person name="Martijn J."/>
            <person name="Lind A.E."/>
            <person name="van Eijk R."/>
            <person name="Schleper C."/>
            <person name="Guy L."/>
            <person name="Ettema T.J."/>
        </authorList>
    </citation>
    <scope>NUCLEOTIDE SEQUENCE</scope>
</reference>
<dbReference type="InterPro" id="IPR014710">
    <property type="entry name" value="RmlC-like_jellyroll"/>
</dbReference>
<accession>A0A0F9GCK6</accession>
<dbReference type="Gene3D" id="2.60.120.10">
    <property type="entry name" value="Jelly Rolls"/>
    <property type="match status" value="1"/>
</dbReference>
<feature type="non-terminal residue" evidence="1">
    <location>
        <position position="1"/>
    </location>
</feature>
<dbReference type="GO" id="GO:0008830">
    <property type="term" value="F:dTDP-4-dehydrorhamnose 3,5-epimerase activity"/>
    <property type="evidence" value="ECO:0007669"/>
    <property type="project" value="InterPro"/>
</dbReference>
<gene>
    <name evidence="1" type="ORF">LCGC14_1843850</name>
</gene>
<dbReference type="InterPro" id="IPR000888">
    <property type="entry name" value="RmlC-like"/>
</dbReference>
<proteinExistence type="predicted"/>
<dbReference type="InterPro" id="IPR011051">
    <property type="entry name" value="RmlC_Cupin_sf"/>
</dbReference>
<sequence>KTSAFYAPDCDGAVQFADPDLGIDWGIDPAAAVVSDKDIRAPRFADWTSPFRYEPPRDKEPGP</sequence>
<evidence type="ECO:0000313" key="1">
    <source>
        <dbReference type="EMBL" id="KKL96498.1"/>
    </source>
</evidence>
<comment type="caution">
    <text evidence="1">The sequence shown here is derived from an EMBL/GenBank/DDBJ whole genome shotgun (WGS) entry which is preliminary data.</text>
</comment>
<organism evidence="1">
    <name type="scientific">marine sediment metagenome</name>
    <dbReference type="NCBI Taxonomy" id="412755"/>
    <lineage>
        <taxon>unclassified sequences</taxon>
        <taxon>metagenomes</taxon>
        <taxon>ecological metagenomes</taxon>
    </lineage>
</organism>
<name>A0A0F9GCK6_9ZZZZ</name>
<dbReference type="SUPFAM" id="SSF51182">
    <property type="entry name" value="RmlC-like cupins"/>
    <property type="match status" value="1"/>
</dbReference>